<gene>
    <name evidence="17" type="ORF">RJ640_024653</name>
</gene>
<feature type="chain" id="PRO_5041671108" description="Protein kinase domain-containing protein" evidence="15">
    <location>
        <begin position="23"/>
        <end position="705"/>
    </location>
</feature>
<proteinExistence type="predicted"/>
<keyword evidence="2" id="KW-0723">Serine/threonine-protein kinase</keyword>
<evidence type="ECO:0000256" key="5">
    <source>
        <dbReference type="ARBA" id="ARBA00022729"/>
    </source>
</evidence>
<dbReference type="PROSITE" id="PS01187">
    <property type="entry name" value="EGF_CA"/>
    <property type="match status" value="1"/>
</dbReference>
<dbReference type="FunFam" id="3.30.200.20:FF:000043">
    <property type="entry name" value="Wall-associated receptor kinase 2"/>
    <property type="match status" value="1"/>
</dbReference>
<evidence type="ECO:0000256" key="10">
    <source>
        <dbReference type="ARBA" id="ARBA00023136"/>
    </source>
</evidence>
<dbReference type="GO" id="GO:0030247">
    <property type="term" value="F:polysaccharide binding"/>
    <property type="evidence" value="ECO:0007669"/>
    <property type="project" value="InterPro"/>
</dbReference>
<dbReference type="FunFam" id="1.10.510.10:FF:000084">
    <property type="entry name" value="Wall-associated receptor kinase 2"/>
    <property type="match status" value="1"/>
</dbReference>
<evidence type="ECO:0000256" key="7">
    <source>
        <dbReference type="ARBA" id="ARBA00022777"/>
    </source>
</evidence>
<dbReference type="Gene3D" id="1.10.510.10">
    <property type="entry name" value="Transferase(Phosphotransferase) domain 1"/>
    <property type="match status" value="1"/>
</dbReference>
<name>A0AA88RQX6_9ASTE</name>
<dbReference type="GO" id="GO:0005509">
    <property type="term" value="F:calcium ion binding"/>
    <property type="evidence" value="ECO:0007669"/>
    <property type="project" value="InterPro"/>
</dbReference>
<dbReference type="GO" id="GO:0007166">
    <property type="term" value="P:cell surface receptor signaling pathway"/>
    <property type="evidence" value="ECO:0007669"/>
    <property type="project" value="InterPro"/>
</dbReference>
<dbReference type="SUPFAM" id="SSF56112">
    <property type="entry name" value="Protein kinase-like (PK-like)"/>
    <property type="match status" value="1"/>
</dbReference>
<evidence type="ECO:0000256" key="15">
    <source>
        <dbReference type="SAM" id="SignalP"/>
    </source>
</evidence>
<dbReference type="InterPro" id="IPR025287">
    <property type="entry name" value="WAK_GUB"/>
</dbReference>
<dbReference type="PROSITE" id="PS00108">
    <property type="entry name" value="PROTEIN_KINASE_ST"/>
    <property type="match status" value="1"/>
</dbReference>
<dbReference type="SMART" id="SM00220">
    <property type="entry name" value="S_TKc"/>
    <property type="match status" value="1"/>
</dbReference>
<comment type="catalytic activity">
    <reaction evidence="14">
        <text>L-threonyl-[protein] + ATP = O-phospho-L-threonyl-[protein] + ADP + H(+)</text>
        <dbReference type="Rhea" id="RHEA:46608"/>
        <dbReference type="Rhea" id="RHEA-COMP:11060"/>
        <dbReference type="Rhea" id="RHEA-COMP:11605"/>
        <dbReference type="ChEBI" id="CHEBI:15378"/>
        <dbReference type="ChEBI" id="CHEBI:30013"/>
        <dbReference type="ChEBI" id="CHEBI:30616"/>
        <dbReference type="ChEBI" id="CHEBI:61977"/>
        <dbReference type="ChEBI" id="CHEBI:456216"/>
    </reaction>
</comment>
<keyword evidence="11" id="KW-1015">Disulfide bond</keyword>
<keyword evidence="9" id="KW-1133">Transmembrane helix</keyword>
<evidence type="ECO:0000256" key="11">
    <source>
        <dbReference type="ARBA" id="ARBA00023157"/>
    </source>
</evidence>
<keyword evidence="5 15" id="KW-0732">Signal</keyword>
<dbReference type="EMBL" id="JAVXUO010000997">
    <property type="protein sequence ID" value="KAK2987290.1"/>
    <property type="molecule type" value="Genomic_DNA"/>
</dbReference>
<evidence type="ECO:0000256" key="1">
    <source>
        <dbReference type="ARBA" id="ARBA00004479"/>
    </source>
</evidence>
<dbReference type="Pfam" id="PF00069">
    <property type="entry name" value="Pkinase"/>
    <property type="match status" value="1"/>
</dbReference>
<feature type="signal peptide" evidence="15">
    <location>
        <begin position="1"/>
        <end position="22"/>
    </location>
</feature>
<evidence type="ECO:0000256" key="8">
    <source>
        <dbReference type="ARBA" id="ARBA00022840"/>
    </source>
</evidence>
<dbReference type="Proteomes" id="UP001187471">
    <property type="component" value="Unassembled WGS sequence"/>
</dbReference>
<evidence type="ECO:0000313" key="18">
    <source>
        <dbReference type="Proteomes" id="UP001187471"/>
    </source>
</evidence>
<dbReference type="Pfam" id="PF13947">
    <property type="entry name" value="GUB_WAK_bind"/>
    <property type="match status" value="1"/>
</dbReference>
<evidence type="ECO:0000256" key="12">
    <source>
        <dbReference type="ARBA" id="ARBA00023180"/>
    </source>
</evidence>
<protein>
    <recommendedName>
        <fullName evidence="16">Protein kinase domain-containing protein</fullName>
    </recommendedName>
</protein>
<feature type="domain" description="Protein kinase" evidence="16">
    <location>
        <begin position="374"/>
        <end position="657"/>
    </location>
</feature>
<evidence type="ECO:0000256" key="14">
    <source>
        <dbReference type="ARBA" id="ARBA00047951"/>
    </source>
</evidence>
<accession>A0AA88RQX6</accession>
<organism evidence="17 18">
    <name type="scientific">Escallonia rubra</name>
    <dbReference type="NCBI Taxonomy" id="112253"/>
    <lineage>
        <taxon>Eukaryota</taxon>
        <taxon>Viridiplantae</taxon>
        <taxon>Streptophyta</taxon>
        <taxon>Embryophyta</taxon>
        <taxon>Tracheophyta</taxon>
        <taxon>Spermatophyta</taxon>
        <taxon>Magnoliopsida</taxon>
        <taxon>eudicotyledons</taxon>
        <taxon>Gunneridae</taxon>
        <taxon>Pentapetalae</taxon>
        <taxon>asterids</taxon>
        <taxon>campanulids</taxon>
        <taxon>Escalloniales</taxon>
        <taxon>Escalloniaceae</taxon>
        <taxon>Escallonia</taxon>
    </lineage>
</organism>
<comment type="subcellular location">
    <subcellularLocation>
        <location evidence="1">Membrane</location>
        <topology evidence="1">Single-pass type I membrane protein</topology>
    </subcellularLocation>
</comment>
<dbReference type="Gene3D" id="3.30.200.20">
    <property type="entry name" value="Phosphorylase Kinase, domain 1"/>
    <property type="match status" value="1"/>
</dbReference>
<dbReference type="InterPro" id="IPR000719">
    <property type="entry name" value="Prot_kinase_dom"/>
</dbReference>
<dbReference type="CDD" id="cd00054">
    <property type="entry name" value="EGF_CA"/>
    <property type="match status" value="1"/>
</dbReference>
<keyword evidence="18" id="KW-1185">Reference proteome</keyword>
<comment type="caution">
    <text evidence="17">The sequence shown here is derived from an EMBL/GenBank/DDBJ whole genome shotgun (WGS) entry which is preliminary data.</text>
</comment>
<keyword evidence="7" id="KW-0418">Kinase</keyword>
<dbReference type="Pfam" id="PF08488">
    <property type="entry name" value="WAK"/>
    <property type="match status" value="1"/>
</dbReference>
<dbReference type="PANTHER" id="PTHR27005:SF515">
    <property type="entry name" value="WALL-ASSOCIATED RECEPTOR KINASE-LIKE 10-RELATED"/>
    <property type="match status" value="1"/>
</dbReference>
<keyword evidence="4" id="KW-0812">Transmembrane</keyword>
<keyword evidence="3" id="KW-0808">Transferase</keyword>
<reference evidence="17" key="1">
    <citation type="submission" date="2022-12" db="EMBL/GenBank/DDBJ databases">
        <title>Draft genome assemblies for two species of Escallonia (Escalloniales).</title>
        <authorList>
            <person name="Chanderbali A."/>
            <person name="Dervinis C."/>
            <person name="Anghel I."/>
            <person name="Soltis D."/>
            <person name="Soltis P."/>
            <person name="Zapata F."/>
        </authorList>
    </citation>
    <scope>NUCLEOTIDE SEQUENCE</scope>
    <source>
        <strain evidence="17">UCBG92.1500</strain>
        <tissue evidence="17">Leaf</tissue>
    </source>
</reference>
<dbReference type="AlphaFoldDB" id="A0AA88RQX6"/>
<keyword evidence="12" id="KW-0325">Glycoprotein</keyword>
<dbReference type="Gene3D" id="2.10.25.10">
    <property type="entry name" value="Laminin"/>
    <property type="match status" value="1"/>
</dbReference>
<comment type="catalytic activity">
    <reaction evidence="13">
        <text>L-seryl-[protein] + ATP = O-phospho-L-seryl-[protein] + ADP + H(+)</text>
        <dbReference type="Rhea" id="RHEA:17989"/>
        <dbReference type="Rhea" id="RHEA-COMP:9863"/>
        <dbReference type="Rhea" id="RHEA-COMP:11604"/>
        <dbReference type="ChEBI" id="CHEBI:15378"/>
        <dbReference type="ChEBI" id="CHEBI:29999"/>
        <dbReference type="ChEBI" id="CHEBI:30616"/>
        <dbReference type="ChEBI" id="CHEBI:83421"/>
        <dbReference type="ChEBI" id="CHEBI:456216"/>
    </reaction>
</comment>
<evidence type="ECO:0000256" key="13">
    <source>
        <dbReference type="ARBA" id="ARBA00047558"/>
    </source>
</evidence>
<dbReference type="CDD" id="cd14066">
    <property type="entry name" value="STKc_IRAK"/>
    <property type="match status" value="1"/>
</dbReference>
<dbReference type="InterPro" id="IPR011009">
    <property type="entry name" value="Kinase-like_dom_sf"/>
</dbReference>
<dbReference type="PANTHER" id="PTHR27005">
    <property type="entry name" value="WALL-ASSOCIATED RECEPTOR KINASE-LIKE 21"/>
    <property type="match status" value="1"/>
</dbReference>
<dbReference type="InterPro" id="IPR045274">
    <property type="entry name" value="WAK-like"/>
</dbReference>
<keyword evidence="10" id="KW-0472">Membrane</keyword>
<dbReference type="InterPro" id="IPR008271">
    <property type="entry name" value="Ser/Thr_kinase_AS"/>
</dbReference>
<keyword evidence="6" id="KW-0547">Nucleotide-binding</keyword>
<keyword evidence="8" id="KW-0067">ATP-binding</keyword>
<sequence>MVMKPVLGGIIVLLLITATTQALSLANHGCEETCGNVTIPYPFGIGASCSANESFIVTCNNSFGPIITSNCSDRGHSTLEMDFSRTPFSFSDTRNQFTATGCNNLALINGQDIETGGCTSYCNSSWRPSTCYGINCCQTRIPSSLKYINVSLRSISPENDGGSCKRAFMVEQDWFTNLINPFDVQSMESVPVVLEWTANKTCKNFIRRYDDINQYKTVCSCGGGEEGNPYLHGGCQDMDECASPSTNGCEHPNICVNSPSGYSCYPPEKGSNKARMAIIVVHGHGIKKFQPIGRSLTLNLLGSYQNECTNDSAMSPRMKITTSSIIKKRKLREKFFKRNGGLLLKQQLSSGEEGIVEKTKVFTSKELEKATDHYHESRILGQGGQGTVYKGMLTDGRIVAVKKSSTAEDEGKLQQFINEVVILSQINHRNVVKLYGCCLETEVPLLVYEFIPNGTLYHYLHHPNEEFPLSWDMRLGIATEIAGALQYLHSAASLPIYHRDIKSTNILLDDKYRSKVADFGTSRSVGVDQTHLTTRVSGTFGYLDPEYFQSSQFTDKSDVYSFGVVLVELLTGQKPILEVGSNDGRSLATHFKLAMKECNCFDIFDARVVKEGGKDEIMRVANLAKRCLNLSGRKRPTMKQVAMELEGIRMSNGAPTVQQQYEELEYDEAELVATWDTASTSTSSHMINNTVSPLYVQPLLSSRTR</sequence>
<evidence type="ECO:0000256" key="2">
    <source>
        <dbReference type="ARBA" id="ARBA00022527"/>
    </source>
</evidence>
<evidence type="ECO:0000256" key="9">
    <source>
        <dbReference type="ARBA" id="ARBA00022989"/>
    </source>
</evidence>
<evidence type="ECO:0000256" key="3">
    <source>
        <dbReference type="ARBA" id="ARBA00022679"/>
    </source>
</evidence>
<dbReference type="InterPro" id="IPR013695">
    <property type="entry name" value="WAK"/>
</dbReference>
<evidence type="ECO:0000256" key="6">
    <source>
        <dbReference type="ARBA" id="ARBA00022741"/>
    </source>
</evidence>
<dbReference type="InterPro" id="IPR018097">
    <property type="entry name" value="EGF_Ca-bd_CS"/>
</dbReference>
<dbReference type="GO" id="GO:0004674">
    <property type="term" value="F:protein serine/threonine kinase activity"/>
    <property type="evidence" value="ECO:0007669"/>
    <property type="project" value="UniProtKB-KW"/>
</dbReference>
<evidence type="ECO:0000256" key="4">
    <source>
        <dbReference type="ARBA" id="ARBA00022692"/>
    </source>
</evidence>
<evidence type="ECO:0000313" key="17">
    <source>
        <dbReference type="EMBL" id="KAK2987290.1"/>
    </source>
</evidence>
<dbReference type="PROSITE" id="PS50011">
    <property type="entry name" value="PROTEIN_KINASE_DOM"/>
    <property type="match status" value="1"/>
</dbReference>
<evidence type="ECO:0000259" key="16">
    <source>
        <dbReference type="PROSITE" id="PS50011"/>
    </source>
</evidence>
<dbReference type="GO" id="GO:0005886">
    <property type="term" value="C:plasma membrane"/>
    <property type="evidence" value="ECO:0007669"/>
    <property type="project" value="TreeGrafter"/>
</dbReference>
<dbReference type="GO" id="GO:0005524">
    <property type="term" value="F:ATP binding"/>
    <property type="evidence" value="ECO:0007669"/>
    <property type="project" value="UniProtKB-KW"/>
</dbReference>